<dbReference type="GeneID" id="300209793"/>
<keyword evidence="7" id="KW-1185">Reference proteome</keyword>
<organism evidence="6 7">
    <name type="scientific">Pseudomonas asplenii</name>
    <dbReference type="NCBI Taxonomy" id="53407"/>
    <lineage>
        <taxon>Bacteria</taxon>
        <taxon>Pseudomonadati</taxon>
        <taxon>Pseudomonadota</taxon>
        <taxon>Gammaproteobacteria</taxon>
        <taxon>Pseudomonadales</taxon>
        <taxon>Pseudomonadaceae</taxon>
        <taxon>Pseudomonas</taxon>
    </lineage>
</organism>
<proteinExistence type="predicted"/>
<evidence type="ECO:0000256" key="2">
    <source>
        <dbReference type="ARBA" id="ARBA00023125"/>
    </source>
</evidence>
<evidence type="ECO:0000256" key="3">
    <source>
        <dbReference type="ARBA" id="ARBA00023163"/>
    </source>
</evidence>
<dbReference type="PROSITE" id="PS50977">
    <property type="entry name" value="HTH_TETR_2"/>
    <property type="match status" value="1"/>
</dbReference>
<dbReference type="PRINTS" id="PR00455">
    <property type="entry name" value="HTHTETR"/>
</dbReference>
<dbReference type="InterPro" id="IPR001647">
    <property type="entry name" value="HTH_TetR"/>
</dbReference>
<feature type="domain" description="HTH tetR-type" evidence="5">
    <location>
        <begin position="9"/>
        <end position="69"/>
    </location>
</feature>
<dbReference type="Gene3D" id="1.10.10.60">
    <property type="entry name" value="Homeodomain-like"/>
    <property type="match status" value="1"/>
</dbReference>
<dbReference type="RefSeq" id="WP_090209751.1">
    <property type="nucleotide sequence ID" value="NZ_LT629777.1"/>
</dbReference>
<sequence>MKVSREQVAQNRLKILEVAGRLFREHGYEAVTVAQVMKAAGMTHGGFYGYFASKDELVAEALAHVASTSPPVGDDLAGYIEQYLSAAHRDDCAGGCPLAGLAAETRRQSAEARAQMTRSIGRQLERLEQGSSGVSEEKRRAATGRLATMVGALVLARVCDDPQLAERLLDDSREWLLTKTAT</sequence>
<keyword evidence="1" id="KW-0805">Transcription regulation</keyword>
<dbReference type="PANTHER" id="PTHR47506:SF7">
    <property type="entry name" value="TRANSCRIPTIONAL REGULATORY PROTEIN"/>
    <property type="match status" value="1"/>
</dbReference>
<keyword evidence="3" id="KW-0804">Transcription</keyword>
<dbReference type="Pfam" id="PF00440">
    <property type="entry name" value="TetR_N"/>
    <property type="match status" value="1"/>
</dbReference>
<dbReference type="AlphaFoldDB" id="A0A1H1Z9D0"/>
<dbReference type="GO" id="GO:0003677">
    <property type="term" value="F:DNA binding"/>
    <property type="evidence" value="ECO:0007669"/>
    <property type="project" value="UniProtKB-UniRule"/>
</dbReference>
<protein>
    <submittedName>
        <fullName evidence="6">Transcriptional regulator, TetR family</fullName>
    </submittedName>
</protein>
<keyword evidence="2 4" id="KW-0238">DNA-binding</keyword>
<reference evidence="7" key="1">
    <citation type="submission" date="2016-10" db="EMBL/GenBank/DDBJ databases">
        <authorList>
            <person name="Varghese N."/>
            <person name="Submissions S."/>
        </authorList>
    </citation>
    <scope>NUCLEOTIDE SEQUENCE [LARGE SCALE GENOMIC DNA]</scope>
    <source>
        <strain evidence="7">ATCC 23835</strain>
    </source>
</reference>
<dbReference type="SUPFAM" id="SSF46689">
    <property type="entry name" value="Homeodomain-like"/>
    <property type="match status" value="1"/>
</dbReference>
<dbReference type="Proteomes" id="UP000199524">
    <property type="component" value="Chromosome I"/>
</dbReference>
<dbReference type="InterPro" id="IPR036271">
    <property type="entry name" value="Tet_transcr_reg_TetR-rel_C_sf"/>
</dbReference>
<dbReference type="EMBL" id="LT629777">
    <property type="protein sequence ID" value="SDT30298.1"/>
    <property type="molecule type" value="Genomic_DNA"/>
</dbReference>
<gene>
    <name evidence="6" type="ORF">SAMN05216598_4926</name>
</gene>
<dbReference type="InterPro" id="IPR009057">
    <property type="entry name" value="Homeodomain-like_sf"/>
</dbReference>
<evidence type="ECO:0000256" key="1">
    <source>
        <dbReference type="ARBA" id="ARBA00023015"/>
    </source>
</evidence>
<evidence type="ECO:0000259" key="5">
    <source>
        <dbReference type="PROSITE" id="PS50977"/>
    </source>
</evidence>
<dbReference type="Gene3D" id="1.10.357.10">
    <property type="entry name" value="Tetracycline Repressor, domain 2"/>
    <property type="match status" value="1"/>
</dbReference>
<evidence type="ECO:0000313" key="6">
    <source>
        <dbReference type="EMBL" id="SDT30298.1"/>
    </source>
</evidence>
<dbReference type="SUPFAM" id="SSF48498">
    <property type="entry name" value="Tetracyclin repressor-like, C-terminal domain"/>
    <property type="match status" value="1"/>
</dbReference>
<feature type="DNA-binding region" description="H-T-H motif" evidence="4">
    <location>
        <begin position="32"/>
        <end position="51"/>
    </location>
</feature>
<accession>A0A1H1Z9D0</accession>
<dbReference type="PANTHER" id="PTHR47506">
    <property type="entry name" value="TRANSCRIPTIONAL REGULATORY PROTEIN"/>
    <property type="match status" value="1"/>
</dbReference>
<evidence type="ECO:0000313" key="7">
    <source>
        <dbReference type="Proteomes" id="UP000199524"/>
    </source>
</evidence>
<name>A0A1H1Z9D0_9PSED</name>
<evidence type="ECO:0000256" key="4">
    <source>
        <dbReference type="PROSITE-ProRule" id="PRU00335"/>
    </source>
</evidence>